<keyword evidence="9" id="KW-1015">Disulfide bond</keyword>
<keyword evidence="8" id="KW-0472">Membrane</keyword>
<evidence type="ECO:0000256" key="8">
    <source>
        <dbReference type="ARBA" id="ARBA00023136"/>
    </source>
</evidence>
<feature type="region of interest" description="Disordered" evidence="13">
    <location>
        <begin position="1"/>
        <end position="20"/>
    </location>
</feature>
<dbReference type="InterPro" id="IPR035914">
    <property type="entry name" value="Sperma_CUB_dom_sf"/>
</dbReference>
<dbReference type="PROSITE" id="PS01180">
    <property type="entry name" value="CUB"/>
    <property type="match status" value="1"/>
</dbReference>
<dbReference type="GO" id="GO:0048010">
    <property type="term" value="P:vascular endothelial growth factor receptor signaling pathway"/>
    <property type="evidence" value="ECO:0007669"/>
    <property type="project" value="TreeGrafter"/>
</dbReference>
<dbReference type="GO" id="GO:0005886">
    <property type="term" value="C:plasma membrane"/>
    <property type="evidence" value="ECO:0007669"/>
    <property type="project" value="TreeGrafter"/>
</dbReference>
<evidence type="ECO:0008006" key="18">
    <source>
        <dbReference type="Google" id="ProtNLM"/>
    </source>
</evidence>
<keyword evidence="4" id="KW-0732">Signal</keyword>
<sequence>MSARLSLRKPLLSGSKGEKACPPGAFSHSAVDRLKWAPVMVDCSDNSPQFGVGSAPSRQLSDSRENDVTLSKLPALMYQTSRSLTYLPSTPAQFRSSTSQALIFCTNQACCLFLIALVIIKAYSRSPDVPEVGIAVEKSPSVQKASYFFIKHHVFKLLMLTSQIYSFQEGPECSRNFTSNSGVIKSPGYPEKYPNNLDCTFMIFAPKMSEIILEFESFELEPDPTPPSGVFCRYDRLEIWDGFPGDFDCSDPLGMESGEITSEQIIASSEYNPSWSPERSRLNYYENAWTPAEDSNKEWIQPVQSVTKPIHPPGPPLQLQLQPHFKERGKSDYIWKREYTDRPWACRRECWESYKGVVRSERLFLKDYWLLKGHLSISTRKRQTGYDCTGDCWGGNARLALSVSVPGH</sequence>
<dbReference type="GO" id="GO:0001755">
    <property type="term" value="P:neural crest cell migration"/>
    <property type="evidence" value="ECO:0007669"/>
    <property type="project" value="TreeGrafter"/>
</dbReference>
<dbReference type="PANTHER" id="PTHR46806">
    <property type="entry name" value="F5/8 TYPE C DOMAIN-CONTAINING PROTEIN"/>
    <property type="match status" value="1"/>
</dbReference>
<keyword evidence="2" id="KW-0037">Angiogenesis</keyword>
<evidence type="ECO:0000256" key="7">
    <source>
        <dbReference type="ARBA" id="ARBA00022989"/>
    </source>
</evidence>
<evidence type="ECO:0000256" key="1">
    <source>
        <dbReference type="ARBA" id="ARBA00004479"/>
    </source>
</evidence>
<dbReference type="Pfam" id="PF00431">
    <property type="entry name" value="CUB"/>
    <property type="match status" value="1"/>
</dbReference>
<dbReference type="FunFam" id="2.60.120.290:FF:000003">
    <property type="entry name" value="Neuropilin"/>
    <property type="match status" value="1"/>
</dbReference>
<dbReference type="EMBL" id="JBBPFD010000003">
    <property type="protein sequence ID" value="KAK7933144.1"/>
    <property type="molecule type" value="Genomic_DNA"/>
</dbReference>
<evidence type="ECO:0000259" key="15">
    <source>
        <dbReference type="PROSITE" id="PS50022"/>
    </source>
</evidence>
<comment type="caution">
    <text evidence="12">Lacks conserved residue(s) required for the propagation of feature annotation.</text>
</comment>
<evidence type="ECO:0000256" key="4">
    <source>
        <dbReference type="ARBA" id="ARBA00022729"/>
    </source>
</evidence>
<dbReference type="GO" id="GO:0002040">
    <property type="term" value="P:sprouting angiogenesis"/>
    <property type="evidence" value="ECO:0007669"/>
    <property type="project" value="TreeGrafter"/>
</dbReference>
<evidence type="ECO:0000313" key="16">
    <source>
        <dbReference type="EMBL" id="KAK7933144.1"/>
    </source>
</evidence>
<accession>A0AAW0PN07</accession>
<protein>
    <recommendedName>
        <fullName evidence="18">CUB domain-containing protein</fullName>
    </recommendedName>
</protein>
<keyword evidence="6" id="KW-0654">Proteoglycan</keyword>
<feature type="domain" description="F5/8 type C" evidence="15">
    <location>
        <begin position="249"/>
        <end position="301"/>
    </location>
</feature>
<dbReference type="AlphaFoldDB" id="A0AAW0PN07"/>
<comment type="subcellular location">
    <subcellularLocation>
        <location evidence="1">Membrane</location>
        <topology evidence="1">Single-pass type I membrane protein</topology>
    </subcellularLocation>
</comment>
<dbReference type="GO" id="GO:0030424">
    <property type="term" value="C:axon"/>
    <property type="evidence" value="ECO:0007669"/>
    <property type="project" value="TreeGrafter"/>
</dbReference>
<evidence type="ECO:0000313" key="17">
    <source>
        <dbReference type="Proteomes" id="UP001460270"/>
    </source>
</evidence>
<feature type="domain" description="CUB" evidence="14">
    <location>
        <begin position="173"/>
        <end position="269"/>
    </location>
</feature>
<organism evidence="16 17">
    <name type="scientific">Mugilogobius chulae</name>
    <name type="common">yellowstripe goby</name>
    <dbReference type="NCBI Taxonomy" id="88201"/>
    <lineage>
        <taxon>Eukaryota</taxon>
        <taxon>Metazoa</taxon>
        <taxon>Chordata</taxon>
        <taxon>Craniata</taxon>
        <taxon>Vertebrata</taxon>
        <taxon>Euteleostomi</taxon>
        <taxon>Actinopterygii</taxon>
        <taxon>Neopterygii</taxon>
        <taxon>Teleostei</taxon>
        <taxon>Neoteleostei</taxon>
        <taxon>Acanthomorphata</taxon>
        <taxon>Gobiaria</taxon>
        <taxon>Gobiiformes</taxon>
        <taxon>Gobioidei</taxon>
        <taxon>Gobiidae</taxon>
        <taxon>Gobionellinae</taxon>
        <taxon>Mugilogobius</taxon>
    </lineage>
</organism>
<dbReference type="CDD" id="cd00041">
    <property type="entry name" value="CUB"/>
    <property type="match status" value="1"/>
</dbReference>
<dbReference type="SUPFAM" id="SSF49854">
    <property type="entry name" value="Spermadhesin, CUB domain"/>
    <property type="match status" value="1"/>
</dbReference>
<dbReference type="GO" id="GO:0038085">
    <property type="term" value="F:vascular endothelial growth factor binding"/>
    <property type="evidence" value="ECO:0007669"/>
    <property type="project" value="TreeGrafter"/>
</dbReference>
<evidence type="ECO:0000256" key="6">
    <source>
        <dbReference type="ARBA" id="ARBA00022974"/>
    </source>
</evidence>
<keyword evidence="3" id="KW-0812">Transmembrane</keyword>
<dbReference type="InterPro" id="IPR050633">
    <property type="entry name" value="Neuropilin_MCO_CoagFactor"/>
</dbReference>
<dbReference type="GO" id="GO:0005021">
    <property type="term" value="F:vascular endothelial growth factor receptor activity"/>
    <property type="evidence" value="ECO:0007669"/>
    <property type="project" value="TreeGrafter"/>
</dbReference>
<keyword evidence="17" id="KW-1185">Reference proteome</keyword>
<dbReference type="InterPro" id="IPR000421">
    <property type="entry name" value="FA58C"/>
</dbReference>
<dbReference type="GO" id="GO:0009611">
    <property type="term" value="P:response to wounding"/>
    <property type="evidence" value="ECO:0007669"/>
    <property type="project" value="TreeGrafter"/>
</dbReference>
<keyword evidence="10" id="KW-0325">Glycoprotein</keyword>
<evidence type="ECO:0000256" key="12">
    <source>
        <dbReference type="PROSITE-ProRule" id="PRU00059"/>
    </source>
</evidence>
<dbReference type="InterPro" id="IPR008979">
    <property type="entry name" value="Galactose-bd-like_sf"/>
</dbReference>
<dbReference type="GO" id="GO:0007411">
    <property type="term" value="P:axon guidance"/>
    <property type="evidence" value="ECO:0007669"/>
    <property type="project" value="TreeGrafter"/>
</dbReference>
<dbReference type="PROSITE" id="PS50022">
    <property type="entry name" value="FA58C_3"/>
    <property type="match status" value="1"/>
</dbReference>
<evidence type="ECO:0000256" key="10">
    <source>
        <dbReference type="ARBA" id="ARBA00023180"/>
    </source>
</evidence>
<evidence type="ECO:0000256" key="3">
    <source>
        <dbReference type="ARBA" id="ARBA00022692"/>
    </source>
</evidence>
<reference evidence="17" key="1">
    <citation type="submission" date="2024-04" db="EMBL/GenBank/DDBJ databases">
        <title>Salinicola lusitanus LLJ914,a marine bacterium isolated from the Okinawa Trough.</title>
        <authorList>
            <person name="Li J."/>
        </authorList>
    </citation>
    <scope>NUCLEOTIDE SEQUENCE [LARGE SCALE GENOMIC DNA]</scope>
</reference>
<dbReference type="SUPFAM" id="SSF49785">
    <property type="entry name" value="Galactose-binding domain-like"/>
    <property type="match status" value="1"/>
</dbReference>
<dbReference type="GO" id="GO:0001570">
    <property type="term" value="P:vasculogenesis"/>
    <property type="evidence" value="ECO:0007669"/>
    <property type="project" value="TreeGrafter"/>
</dbReference>
<dbReference type="GO" id="GO:0030947">
    <property type="term" value="P:regulation of vascular endothelial growth factor receptor signaling pathway"/>
    <property type="evidence" value="ECO:0007669"/>
    <property type="project" value="TreeGrafter"/>
</dbReference>
<evidence type="ECO:0000256" key="13">
    <source>
        <dbReference type="SAM" id="MobiDB-lite"/>
    </source>
</evidence>
<dbReference type="GO" id="GO:0051491">
    <property type="term" value="P:positive regulation of filopodium assembly"/>
    <property type="evidence" value="ECO:0007669"/>
    <property type="project" value="TreeGrafter"/>
</dbReference>
<keyword evidence="11" id="KW-0357">Heparan sulfate</keyword>
<dbReference type="GO" id="GO:0010595">
    <property type="term" value="P:positive regulation of endothelial cell migration"/>
    <property type="evidence" value="ECO:0007669"/>
    <property type="project" value="TreeGrafter"/>
</dbReference>
<evidence type="ECO:0000256" key="2">
    <source>
        <dbReference type="ARBA" id="ARBA00022657"/>
    </source>
</evidence>
<evidence type="ECO:0000256" key="5">
    <source>
        <dbReference type="ARBA" id="ARBA00022737"/>
    </source>
</evidence>
<name>A0AAW0PN07_9GOBI</name>
<dbReference type="Proteomes" id="UP001460270">
    <property type="component" value="Unassembled WGS sequence"/>
</dbReference>
<comment type="caution">
    <text evidence="16">The sequence shown here is derived from an EMBL/GenBank/DDBJ whole genome shotgun (WGS) entry which is preliminary data.</text>
</comment>
<evidence type="ECO:0000256" key="11">
    <source>
        <dbReference type="ARBA" id="ARBA00023207"/>
    </source>
</evidence>
<keyword evidence="5" id="KW-0677">Repeat</keyword>
<dbReference type="GO" id="GO:0005925">
    <property type="term" value="C:focal adhesion"/>
    <property type="evidence" value="ECO:0007669"/>
    <property type="project" value="TreeGrafter"/>
</dbReference>
<dbReference type="SMART" id="SM00042">
    <property type="entry name" value="CUB"/>
    <property type="match status" value="1"/>
</dbReference>
<gene>
    <name evidence="16" type="ORF">WMY93_004040</name>
</gene>
<dbReference type="Gene3D" id="2.60.120.290">
    <property type="entry name" value="Spermadhesin, CUB domain"/>
    <property type="match status" value="1"/>
</dbReference>
<keyword evidence="7" id="KW-1133">Transmembrane helix</keyword>
<proteinExistence type="predicted"/>
<dbReference type="GO" id="GO:0017154">
    <property type="term" value="F:semaphorin receptor activity"/>
    <property type="evidence" value="ECO:0007669"/>
    <property type="project" value="TreeGrafter"/>
</dbReference>
<evidence type="ECO:0000256" key="9">
    <source>
        <dbReference type="ARBA" id="ARBA00023157"/>
    </source>
</evidence>
<dbReference type="PANTHER" id="PTHR46806:SF4">
    <property type="entry name" value="NEUROPILIN-1"/>
    <property type="match status" value="1"/>
</dbReference>
<dbReference type="InterPro" id="IPR000859">
    <property type="entry name" value="CUB_dom"/>
</dbReference>
<evidence type="ECO:0000259" key="14">
    <source>
        <dbReference type="PROSITE" id="PS01180"/>
    </source>
</evidence>